<dbReference type="Gene3D" id="3.30.70.270">
    <property type="match status" value="1"/>
</dbReference>
<sequence>MSGQLRRSALAVLLGAVVLAAALAVTPATSVGFQADNTALGLLTAVSAVRAARLARGTTGRRGTSWRLLAGSGALFSVAALVTGSGFGDSFGVAGLGDVLLLPVLVIPPLVCVRLATEVRRGRSAALLVDGAAVVLALAFVVDVLALSAPDAVRTPTPLVLAYAGYAVLAVGLAGAVLTVTTRELQRPATAMVVMSSMVALAAAMLAVGLDRPGLLWQGIGDLACLLALEAGVAAVATAPRRPSSPEDVAARSPRVNVAGLAITLVALGGVPVALLVALLRGQAVTPWSMTALAAVVGLLLVRSTIRIRTSTGLVADLVRNEEDVRALVEGSSDGVVIVDDDLRLRFTSPAARTLLGVGEDAADRDLLDLLVPADREAAGAALTAGVPTLHLRVPGDAGQPAELEVTQHQRAGQGRRVLHLRDATVRLRRERELERMAYTDHLTRLPNRALLFEELAAPAGERCLLVLDLDGFKAVNDVAGHEAGDQLLVEVARRLRTVVRDQDVVCRLGGDEFAVVVDGTVPEAVEAAQRVVDAMALPHRTADRTFALGASVGVAELRPGSGQLAFREADTALRAAKRAGKGCVRVWDGGARGDAAGSVAAALAGGEVELRYSVTGRTGQERAMHGEPSWAHPSGALLPAAELWAAAGRQGCDAELQTWVLAEATRHAASLPAITLLALDLPAGHVQAGRLVDDVHSALAASGLPPGRLSLVFTEEAVLTSTADLVPALHELRAAGVRLCLDDFGMGQTLYAHLSRVPLTSVRIDVSALGARDEQDLLLRVRAIVASADMFGLRTVAHGIGPGPLLDRVMECGVSMVRTREDLRNVPFARVQQELAAGPAGTRILAG</sequence>
<feature type="chain" id="PRO_5039662148" evidence="2">
    <location>
        <begin position="25"/>
        <end position="848"/>
    </location>
</feature>
<keyword evidence="1" id="KW-0472">Membrane</keyword>
<evidence type="ECO:0000259" key="4">
    <source>
        <dbReference type="PROSITE" id="PS50883"/>
    </source>
</evidence>
<feature type="domain" description="GGDEF" evidence="5">
    <location>
        <begin position="461"/>
        <end position="590"/>
    </location>
</feature>
<organism evidence="6 7">
    <name type="scientific">Klenkia brasiliensis</name>
    <dbReference type="NCBI Taxonomy" id="333142"/>
    <lineage>
        <taxon>Bacteria</taxon>
        <taxon>Bacillati</taxon>
        <taxon>Actinomycetota</taxon>
        <taxon>Actinomycetes</taxon>
        <taxon>Geodermatophilales</taxon>
        <taxon>Geodermatophilaceae</taxon>
        <taxon>Klenkia</taxon>
    </lineage>
</organism>
<dbReference type="PROSITE" id="PS50883">
    <property type="entry name" value="EAL"/>
    <property type="match status" value="1"/>
</dbReference>
<dbReference type="SUPFAM" id="SSF141868">
    <property type="entry name" value="EAL domain-like"/>
    <property type="match status" value="1"/>
</dbReference>
<evidence type="ECO:0000256" key="2">
    <source>
        <dbReference type="SAM" id="SignalP"/>
    </source>
</evidence>
<evidence type="ECO:0000313" key="7">
    <source>
        <dbReference type="Proteomes" id="UP000198863"/>
    </source>
</evidence>
<dbReference type="InterPro" id="IPR000160">
    <property type="entry name" value="GGDEF_dom"/>
</dbReference>
<dbReference type="InterPro" id="IPR035919">
    <property type="entry name" value="EAL_sf"/>
</dbReference>
<dbReference type="Pfam" id="PF13188">
    <property type="entry name" value="PAS_8"/>
    <property type="match status" value="1"/>
</dbReference>
<gene>
    <name evidence="6" type="ORF">SAMN05660324_0807</name>
</gene>
<dbReference type="SUPFAM" id="SSF55073">
    <property type="entry name" value="Nucleotide cyclase"/>
    <property type="match status" value="1"/>
</dbReference>
<dbReference type="CDD" id="cd01949">
    <property type="entry name" value="GGDEF"/>
    <property type="match status" value="1"/>
</dbReference>
<proteinExistence type="predicted"/>
<evidence type="ECO:0000313" key="6">
    <source>
        <dbReference type="EMBL" id="SDF66073.1"/>
    </source>
</evidence>
<dbReference type="InterPro" id="IPR052155">
    <property type="entry name" value="Biofilm_reg_signaling"/>
</dbReference>
<dbReference type="CDD" id="cd01948">
    <property type="entry name" value="EAL"/>
    <property type="match status" value="1"/>
</dbReference>
<keyword evidence="7" id="KW-1185">Reference proteome</keyword>
<name>A0A1G7MW99_9ACTN</name>
<keyword evidence="1" id="KW-0812">Transmembrane</keyword>
<protein>
    <submittedName>
        <fullName evidence="6">Diguanylate cyclase (GGDEF) domain-containing protein</fullName>
    </submittedName>
</protein>
<dbReference type="NCBIfam" id="TIGR00254">
    <property type="entry name" value="GGDEF"/>
    <property type="match status" value="1"/>
</dbReference>
<feature type="transmembrane region" description="Helical" evidence="1">
    <location>
        <begin position="192"/>
        <end position="210"/>
    </location>
</feature>
<dbReference type="CDD" id="cd00130">
    <property type="entry name" value="PAS"/>
    <property type="match status" value="1"/>
</dbReference>
<feature type="domain" description="EAL" evidence="4">
    <location>
        <begin position="589"/>
        <end position="840"/>
    </location>
</feature>
<dbReference type="Gene3D" id="3.20.20.450">
    <property type="entry name" value="EAL domain"/>
    <property type="match status" value="1"/>
</dbReference>
<feature type="transmembrane region" description="Helical" evidence="1">
    <location>
        <begin position="125"/>
        <end position="148"/>
    </location>
</feature>
<dbReference type="PANTHER" id="PTHR44757">
    <property type="entry name" value="DIGUANYLATE CYCLASE DGCP"/>
    <property type="match status" value="1"/>
</dbReference>
<dbReference type="PANTHER" id="PTHR44757:SF2">
    <property type="entry name" value="BIOFILM ARCHITECTURE MAINTENANCE PROTEIN MBAA"/>
    <property type="match status" value="1"/>
</dbReference>
<dbReference type="RefSeq" id="WP_091058470.1">
    <property type="nucleotide sequence ID" value="NZ_FNCF01000001.1"/>
</dbReference>
<accession>A0A1G7MW99</accession>
<dbReference type="SMART" id="SM00267">
    <property type="entry name" value="GGDEF"/>
    <property type="match status" value="1"/>
</dbReference>
<evidence type="ECO:0000259" key="5">
    <source>
        <dbReference type="PROSITE" id="PS50887"/>
    </source>
</evidence>
<dbReference type="AlphaFoldDB" id="A0A1G7MW99"/>
<keyword evidence="1" id="KW-1133">Transmembrane helix</keyword>
<dbReference type="OrthoDB" id="5179666at2"/>
<dbReference type="InterPro" id="IPR029787">
    <property type="entry name" value="Nucleotide_cyclase"/>
</dbReference>
<dbReference type="PROSITE" id="PS50887">
    <property type="entry name" value="GGDEF"/>
    <property type="match status" value="1"/>
</dbReference>
<evidence type="ECO:0000259" key="3">
    <source>
        <dbReference type="PROSITE" id="PS50112"/>
    </source>
</evidence>
<dbReference type="InterPro" id="IPR035965">
    <property type="entry name" value="PAS-like_dom_sf"/>
</dbReference>
<dbReference type="Pfam" id="PF00563">
    <property type="entry name" value="EAL"/>
    <property type="match status" value="1"/>
</dbReference>
<dbReference type="Pfam" id="PF00990">
    <property type="entry name" value="GGDEF"/>
    <property type="match status" value="1"/>
</dbReference>
<feature type="signal peptide" evidence="2">
    <location>
        <begin position="1"/>
        <end position="24"/>
    </location>
</feature>
<dbReference type="EMBL" id="FNCF01000001">
    <property type="protein sequence ID" value="SDF66073.1"/>
    <property type="molecule type" value="Genomic_DNA"/>
</dbReference>
<dbReference type="SUPFAM" id="SSF55785">
    <property type="entry name" value="PYP-like sensor domain (PAS domain)"/>
    <property type="match status" value="1"/>
</dbReference>
<feature type="transmembrane region" description="Helical" evidence="1">
    <location>
        <begin position="216"/>
        <end position="237"/>
    </location>
</feature>
<dbReference type="SMART" id="SM00091">
    <property type="entry name" value="PAS"/>
    <property type="match status" value="1"/>
</dbReference>
<keyword evidence="2" id="KW-0732">Signal</keyword>
<feature type="transmembrane region" description="Helical" evidence="1">
    <location>
        <begin position="258"/>
        <end position="279"/>
    </location>
</feature>
<dbReference type="InterPro" id="IPR043128">
    <property type="entry name" value="Rev_trsase/Diguanyl_cyclase"/>
</dbReference>
<dbReference type="Gene3D" id="3.30.450.20">
    <property type="entry name" value="PAS domain"/>
    <property type="match status" value="1"/>
</dbReference>
<dbReference type="PROSITE" id="PS50112">
    <property type="entry name" value="PAS"/>
    <property type="match status" value="1"/>
</dbReference>
<feature type="domain" description="PAS" evidence="3">
    <location>
        <begin position="321"/>
        <end position="361"/>
    </location>
</feature>
<dbReference type="SMART" id="SM00052">
    <property type="entry name" value="EAL"/>
    <property type="match status" value="1"/>
</dbReference>
<evidence type="ECO:0000256" key="1">
    <source>
        <dbReference type="SAM" id="Phobius"/>
    </source>
</evidence>
<dbReference type="Proteomes" id="UP000198863">
    <property type="component" value="Unassembled WGS sequence"/>
</dbReference>
<feature type="transmembrane region" description="Helical" evidence="1">
    <location>
        <begin position="160"/>
        <end position="180"/>
    </location>
</feature>
<feature type="transmembrane region" description="Helical" evidence="1">
    <location>
        <begin position="68"/>
        <end position="87"/>
    </location>
</feature>
<feature type="transmembrane region" description="Helical" evidence="1">
    <location>
        <begin position="93"/>
        <end position="113"/>
    </location>
</feature>
<reference evidence="7" key="1">
    <citation type="submission" date="2016-10" db="EMBL/GenBank/DDBJ databases">
        <authorList>
            <person name="Varghese N."/>
            <person name="Submissions S."/>
        </authorList>
    </citation>
    <scope>NUCLEOTIDE SEQUENCE [LARGE SCALE GENOMIC DNA]</scope>
    <source>
        <strain evidence="7">DSM 44526</strain>
    </source>
</reference>
<dbReference type="InterPro" id="IPR000014">
    <property type="entry name" value="PAS"/>
</dbReference>
<dbReference type="InterPro" id="IPR001633">
    <property type="entry name" value="EAL_dom"/>
</dbReference>